<keyword evidence="2" id="KW-1185">Reference proteome</keyword>
<dbReference type="InterPro" id="IPR008878">
    <property type="entry name" value="Transposase_IS66_Orf2"/>
</dbReference>
<reference evidence="1 2" key="1">
    <citation type="submission" date="2024-05" db="EMBL/GenBank/DDBJ databases">
        <title>Genome sequence of Ponticoccus litoralis KCCM 90028.</title>
        <authorList>
            <person name="Kim J.M."/>
            <person name="Lee J.K."/>
            <person name="Choi B.J."/>
            <person name="Bayburt H."/>
            <person name="Baek J.H."/>
            <person name="Jeon C.O."/>
        </authorList>
    </citation>
    <scope>NUCLEOTIDE SEQUENCE [LARGE SCALE GENOMIC DNA]</scope>
    <source>
        <strain evidence="1 2">KCCM 90028</strain>
    </source>
</reference>
<name>A0AAW9SLH4_9RHOB</name>
<dbReference type="Pfam" id="PF05717">
    <property type="entry name" value="TnpB_IS66"/>
    <property type="match status" value="1"/>
</dbReference>
<gene>
    <name evidence="1" type="primary">tnpB</name>
    <name evidence="1" type="ORF">ABFB10_13425</name>
</gene>
<dbReference type="PANTHER" id="PTHR36455:SF1">
    <property type="entry name" value="BLR8292 PROTEIN"/>
    <property type="match status" value="1"/>
</dbReference>
<evidence type="ECO:0000313" key="2">
    <source>
        <dbReference type="Proteomes" id="UP001428774"/>
    </source>
</evidence>
<sequence length="163" mass="18447">MVSAHQFPDDSSADCTCAAQDKYLHKAHSNLKQITRIQPQPRLRSSAKLTQTDFRVPRSMARFRWNLSCSSAAWGAIDMRKEIFGLSALAQDVLRPKRTSGALFAYRCCLGGPMKLLHWDGQDFCLYYKALARGRFSWRTPALGSRGRRQRSSRCSWKGSTGN</sequence>
<dbReference type="RefSeq" id="WP_347166895.1">
    <property type="nucleotide sequence ID" value="NZ_JBDNCH010000002.1"/>
</dbReference>
<organism evidence="1 2">
    <name type="scientific">Ponticoccus litoralis</name>
    <dbReference type="NCBI Taxonomy" id="422297"/>
    <lineage>
        <taxon>Bacteria</taxon>
        <taxon>Pseudomonadati</taxon>
        <taxon>Pseudomonadota</taxon>
        <taxon>Alphaproteobacteria</taxon>
        <taxon>Rhodobacterales</taxon>
        <taxon>Roseobacteraceae</taxon>
        <taxon>Ponticoccus</taxon>
    </lineage>
</organism>
<comment type="caution">
    <text evidence="1">The sequence shown here is derived from an EMBL/GenBank/DDBJ whole genome shotgun (WGS) entry which is preliminary data.</text>
</comment>
<proteinExistence type="predicted"/>
<dbReference type="EMBL" id="JBDNCH010000002">
    <property type="protein sequence ID" value="MEN9061864.1"/>
    <property type="molecule type" value="Genomic_DNA"/>
</dbReference>
<evidence type="ECO:0000313" key="1">
    <source>
        <dbReference type="EMBL" id="MEN9061864.1"/>
    </source>
</evidence>
<dbReference type="Proteomes" id="UP001428774">
    <property type="component" value="Unassembled WGS sequence"/>
</dbReference>
<dbReference type="NCBIfam" id="NF033819">
    <property type="entry name" value="IS66_TnpB"/>
    <property type="match status" value="1"/>
</dbReference>
<protein>
    <submittedName>
        <fullName evidence="1">IS66 family insertion sequence element accessory protein TnpB</fullName>
    </submittedName>
</protein>
<dbReference type="PANTHER" id="PTHR36455">
    <property type="match status" value="1"/>
</dbReference>
<dbReference type="AlphaFoldDB" id="A0AAW9SLH4"/>
<accession>A0AAW9SLH4</accession>